<dbReference type="OrthoDB" id="8455656at2"/>
<dbReference type="AlphaFoldDB" id="A0A370KQ06"/>
<dbReference type="Proteomes" id="UP000254939">
    <property type="component" value="Unassembled WGS sequence"/>
</dbReference>
<sequence length="77" mass="8190">MQTISGPLIGISLVAALSLSTGLASAHGGGGKRKWDCQILALQERNTVGGKLPSKDIKHREKLKRKMQKLGCSTDFG</sequence>
<gene>
    <name evidence="2" type="ORF">B5K06_14235</name>
</gene>
<feature type="chain" id="PRO_5016870012" evidence="1">
    <location>
        <begin position="27"/>
        <end position="77"/>
    </location>
</feature>
<accession>A0A370KQ06</accession>
<reference evidence="2 3" key="1">
    <citation type="submission" date="2017-03" db="EMBL/GenBank/DDBJ databases">
        <title>Genome analysis of Rhizobial strains effectives or ineffectives for nitrogen fixation isolated from bean seeds.</title>
        <authorList>
            <person name="Peralta H."/>
            <person name="Aguilar-Vera A."/>
            <person name="Mora Y."/>
            <person name="Vargas-Lagunas C."/>
            <person name="Girard L."/>
            <person name="Mora J."/>
        </authorList>
    </citation>
    <scope>NUCLEOTIDE SEQUENCE [LARGE SCALE GENOMIC DNA]</scope>
    <source>
        <strain evidence="2 3">CCGM3</strain>
    </source>
</reference>
<name>A0A370KQ06_9HYPH</name>
<feature type="signal peptide" evidence="1">
    <location>
        <begin position="1"/>
        <end position="26"/>
    </location>
</feature>
<evidence type="ECO:0000313" key="3">
    <source>
        <dbReference type="Proteomes" id="UP000254939"/>
    </source>
</evidence>
<protein>
    <submittedName>
        <fullName evidence="2">Uncharacterized protein</fullName>
    </submittedName>
</protein>
<evidence type="ECO:0000256" key="1">
    <source>
        <dbReference type="SAM" id="SignalP"/>
    </source>
</evidence>
<proteinExistence type="predicted"/>
<comment type="caution">
    <text evidence="2">The sequence shown here is derived from an EMBL/GenBank/DDBJ whole genome shotgun (WGS) entry which is preliminary data.</text>
</comment>
<organism evidence="2 3">
    <name type="scientific">Rhizobium grahamii</name>
    <dbReference type="NCBI Taxonomy" id="1120045"/>
    <lineage>
        <taxon>Bacteria</taxon>
        <taxon>Pseudomonadati</taxon>
        <taxon>Pseudomonadota</taxon>
        <taxon>Alphaproteobacteria</taxon>
        <taxon>Hyphomicrobiales</taxon>
        <taxon>Rhizobiaceae</taxon>
        <taxon>Rhizobium/Agrobacterium group</taxon>
        <taxon>Rhizobium</taxon>
    </lineage>
</organism>
<evidence type="ECO:0000313" key="2">
    <source>
        <dbReference type="EMBL" id="RDJ11435.1"/>
    </source>
</evidence>
<keyword evidence="1" id="KW-0732">Signal</keyword>
<dbReference type="EMBL" id="NAAC01000015">
    <property type="protein sequence ID" value="RDJ11435.1"/>
    <property type="molecule type" value="Genomic_DNA"/>
</dbReference>